<protein>
    <submittedName>
        <fullName evidence="2">DUF922 domain-containing protein</fullName>
    </submittedName>
</protein>
<dbReference type="Pfam" id="PF06037">
    <property type="entry name" value="DUF922"/>
    <property type="match status" value="1"/>
</dbReference>
<keyword evidence="1" id="KW-0732">Signal</keyword>
<keyword evidence="3" id="KW-1185">Reference proteome</keyword>
<dbReference type="AlphaFoldDB" id="A0A6M0CIM2"/>
<evidence type="ECO:0000256" key="1">
    <source>
        <dbReference type="SAM" id="SignalP"/>
    </source>
</evidence>
<reference evidence="2 3" key="1">
    <citation type="submission" date="2020-01" db="EMBL/GenBank/DDBJ databases">
        <title>Spongiivirga citrea KCTC 32990T.</title>
        <authorList>
            <person name="Wang G."/>
        </authorList>
    </citation>
    <scope>NUCLEOTIDE SEQUENCE [LARGE SCALE GENOMIC DNA]</scope>
    <source>
        <strain evidence="2 3">KCTC 32990</strain>
    </source>
</reference>
<proteinExistence type="predicted"/>
<dbReference type="EMBL" id="JAABOQ010000004">
    <property type="protein sequence ID" value="NER17741.1"/>
    <property type="molecule type" value="Genomic_DNA"/>
</dbReference>
<feature type="signal peptide" evidence="1">
    <location>
        <begin position="1"/>
        <end position="22"/>
    </location>
</feature>
<gene>
    <name evidence="2" type="ORF">GWK10_11005</name>
</gene>
<sequence>MKKYLAIVFIVGMLFSFHNVVAQEENTIRWSAKYRLTWDDFQGKPDVNSSPAAVTASGIDHGFSASLTGNKVEYDSTVQCYFIPSKSWYKKKLADENLLAHEQLHFDIAELHARILRKRIVSYKFTPNIKKEMNTLYANVVKQLQEFQANYDKATNYSIDEHQQKLWQEKVAMLLKKYSDYQLR</sequence>
<evidence type="ECO:0000313" key="3">
    <source>
        <dbReference type="Proteomes" id="UP000474296"/>
    </source>
</evidence>
<comment type="caution">
    <text evidence="2">The sequence shown here is derived from an EMBL/GenBank/DDBJ whole genome shotgun (WGS) entry which is preliminary data.</text>
</comment>
<evidence type="ECO:0000313" key="2">
    <source>
        <dbReference type="EMBL" id="NER17741.1"/>
    </source>
</evidence>
<dbReference type="RefSeq" id="WP_164032415.1">
    <property type="nucleotide sequence ID" value="NZ_JAABOQ010000004.1"/>
</dbReference>
<accession>A0A6M0CIM2</accession>
<dbReference type="InterPro" id="IPR010321">
    <property type="entry name" value="DUF922"/>
</dbReference>
<dbReference type="Proteomes" id="UP000474296">
    <property type="component" value="Unassembled WGS sequence"/>
</dbReference>
<feature type="chain" id="PRO_5026681700" evidence="1">
    <location>
        <begin position="23"/>
        <end position="184"/>
    </location>
</feature>
<organism evidence="2 3">
    <name type="scientific">Spongiivirga citrea</name>
    <dbReference type="NCBI Taxonomy" id="1481457"/>
    <lineage>
        <taxon>Bacteria</taxon>
        <taxon>Pseudomonadati</taxon>
        <taxon>Bacteroidota</taxon>
        <taxon>Flavobacteriia</taxon>
        <taxon>Flavobacteriales</taxon>
        <taxon>Flavobacteriaceae</taxon>
        <taxon>Spongiivirga</taxon>
    </lineage>
</organism>
<name>A0A6M0CIM2_9FLAO</name>